<organism evidence="1 2">
    <name type="scientific">Halomonas campaniensis</name>
    <dbReference type="NCBI Taxonomy" id="213554"/>
    <lineage>
        <taxon>Bacteria</taxon>
        <taxon>Pseudomonadati</taxon>
        <taxon>Pseudomonadota</taxon>
        <taxon>Gammaproteobacteria</taxon>
        <taxon>Oceanospirillales</taxon>
        <taxon>Halomonadaceae</taxon>
        <taxon>Halomonas</taxon>
    </lineage>
</organism>
<protein>
    <submittedName>
        <fullName evidence="1">Uncharacterized protein</fullName>
    </submittedName>
</protein>
<sequence>MSILIGLAHEAIFNAVWASVIVNQRFPKFLCWTFFGSTHTPFVIAHTFQPPLSAIILINTLVN</sequence>
<dbReference type="AlphaFoldDB" id="A0A246S031"/>
<gene>
    <name evidence="1" type="ORF">JI62_10855</name>
</gene>
<dbReference type="Proteomes" id="UP000197334">
    <property type="component" value="Unassembled WGS sequence"/>
</dbReference>
<accession>A0A246S031</accession>
<keyword evidence="2" id="KW-1185">Reference proteome</keyword>
<reference evidence="1 2" key="1">
    <citation type="submission" date="2014-08" db="EMBL/GenBank/DDBJ databases">
        <title>Draft genome sequence of a novel L-asparaginase producing marine bacterium, Halomonas campaniensis.</title>
        <authorList>
            <person name="Sundarakrishnan B."/>
            <person name="Moushumi Priya A."/>
            <person name="Raman G."/>
            <person name="Sakthivel N."/>
            <person name="Park S."/>
            <person name="Jayachandran S."/>
        </authorList>
    </citation>
    <scope>NUCLEOTIDE SEQUENCE [LARGE SCALE GENOMIC DNA]</scope>
    <source>
        <strain evidence="1 2">SK03</strain>
    </source>
</reference>
<evidence type="ECO:0000313" key="2">
    <source>
        <dbReference type="Proteomes" id="UP000197334"/>
    </source>
</evidence>
<evidence type="ECO:0000313" key="1">
    <source>
        <dbReference type="EMBL" id="OWV29741.1"/>
    </source>
</evidence>
<dbReference type="EMBL" id="JPUA01000028">
    <property type="protein sequence ID" value="OWV29741.1"/>
    <property type="molecule type" value="Genomic_DNA"/>
</dbReference>
<proteinExistence type="predicted"/>
<comment type="caution">
    <text evidence="1">The sequence shown here is derived from an EMBL/GenBank/DDBJ whole genome shotgun (WGS) entry which is preliminary data.</text>
</comment>
<name>A0A246S031_9GAMM</name>